<evidence type="ECO:0000256" key="1">
    <source>
        <dbReference type="ARBA" id="ARBA00001096"/>
    </source>
</evidence>
<comment type="catalytic activity">
    <reaction evidence="1">
        <text>alpha-D-glucose 6-phosphate = beta-D-glucose 6-phosphate</text>
        <dbReference type="Rhea" id="RHEA:16249"/>
        <dbReference type="ChEBI" id="CHEBI:58225"/>
        <dbReference type="ChEBI" id="CHEBI:58247"/>
        <dbReference type="EC" id="5.1.3.15"/>
    </reaction>
</comment>
<dbReference type="InterPro" id="IPR011013">
    <property type="entry name" value="Gal_mutarotase_sf_dom"/>
</dbReference>
<dbReference type="GO" id="GO:0047938">
    <property type="term" value="F:glucose-6-phosphate 1-epimerase activity"/>
    <property type="evidence" value="ECO:0007669"/>
    <property type="project" value="UniProtKB-UniRule"/>
</dbReference>
<accession>A0A420EFV4</accession>
<dbReference type="GO" id="GO:0030246">
    <property type="term" value="F:carbohydrate binding"/>
    <property type="evidence" value="ECO:0007669"/>
    <property type="project" value="UniProtKB-UniRule"/>
</dbReference>
<comment type="similarity">
    <text evidence="2 4">Belongs to the glucose-6-phosphate 1-epimerase family.</text>
</comment>
<dbReference type="RefSeq" id="WP_120353590.1">
    <property type="nucleotide sequence ID" value="NZ_RAQO01000004.1"/>
</dbReference>
<organism evidence="6 7">
    <name type="scientific">Alginatibacterium sediminis</name>
    <dbReference type="NCBI Taxonomy" id="2164068"/>
    <lineage>
        <taxon>Bacteria</taxon>
        <taxon>Pseudomonadati</taxon>
        <taxon>Pseudomonadota</taxon>
        <taxon>Gammaproteobacteria</taxon>
        <taxon>Alteromonadales</taxon>
        <taxon>Alteromonadaceae</taxon>
        <taxon>Alginatibacterium</taxon>
    </lineage>
</organism>
<evidence type="ECO:0000256" key="4">
    <source>
        <dbReference type="PIRNR" id="PIRNR016020"/>
    </source>
</evidence>
<evidence type="ECO:0000256" key="2">
    <source>
        <dbReference type="ARBA" id="ARBA00005866"/>
    </source>
</evidence>
<dbReference type="AlphaFoldDB" id="A0A420EFV4"/>
<gene>
    <name evidence="6" type="ORF">DBZ36_03725</name>
</gene>
<dbReference type="GO" id="GO:0005975">
    <property type="term" value="P:carbohydrate metabolic process"/>
    <property type="evidence" value="ECO:0007669"/>
    <property type="project" value="InterPro"/>
</dbReference>
<dbReference type="Gene3D" id="2.70.98.10">
    <property type="match status" value="1"/>
</dbReference>
<dbReference type="InterPro" id="IPR014718">
    <property type="entry name" value="GH-type_carb-bd"/>
</dbReference>
<dbReference type="CDD" id="cd09020">
    <property type="entry name" value="D-hex-6-P-epi_like"/>
    <property type="match status" value="1"/>
</dbReference>
<dbReference type="Pfam" id="PF01263">
    <property type="entry name" value="Aldose_epim"/>
    <property type="match status" value="1"/>
</dbReference>
<dbReference type="InterPro" id="IPR008183">
    <property type="entry name" value="Aldose_1/G6P_1-epimerase"/>
</dbReference>
<dbReference type="SUPFAM" id="SSF74650">
    <property type="entry name" value="Galactose mutarotase-like"/>
    <property type="match status" value="1"/>
</dbReference>
<protein>
    <recommendedName>
        <fullName evidence="4">Putative glucose-6-phosphate 1-epimerase</fullName>
        <ecNumber evidence="4">5.1.3.15</ecNumber>
    </recommendedName>
</protein>
<proteinExistence type="inferred from homology"/>
<evidence type="ECO:0000313" key="6">
    <source>
        <dbReference type="EMBL" id="RKF19585.1"/>
    </source>
</evidence>
<dbReference type="InterPro" id="IPR025532">
    <property type="entry name" value="G6P_1-epimerase"/>
</dbReference>
<dbReference type="PIRSF" id="PIRSF016020">
    <property type="entry name" value="PHexose_mutarotase"/>
    <property type="match status" value="1"/>
</dbReference>
<feature type="active site" evidence="5">
    <location>
        <position position="176"/>
    </location>
</feature>
<keyword evidence="7" id="KW-1185">Reference proteome</keyword>
<evidence type="ECO:0000256" key="3">
    <source>
        <dbReference type="ARBA" id="ARBA00023235"/>
    </source>
</evidence>
<dbReference type="PANTHER" id="PTHR11122:SF13">
    <property type="entry name" value="GLUCOSE-6-PHOSPHATE 1-EPIMERASE"/>
    <property type="match status" value="1"/>
</dbReference>
<dbReference type="EMBL" id="RAQO01000004">
    <property type="protein sequence ID" value="RKF19585.1"/>
    <property type="molecule type" value="Genomic_DNA"/>
</dbReference>
<sequence>MSFNHPNIASLNLIKKHHLFLSEYQDADQQCYFFVETPFAELYIASHGAHVLSYKPKDQAELLWLSDTSAFTPNKAIRGGVPICWPFFGPYKGQITGLETAPNHGFARTQTWELSNFESLDDEFVMLWRLPNAELQQILGFEFEVEYKVSVGKQLKLELTTRNLSQDNIVIGGALHSYFNADITSLRVDNLANHYLDSVDKKSKQQQIFSLSPQTDRIYPSNDKVISLRDQHHQVSIENIGNDSVVVWNPGHDLASGMADVHENAEQQYLCVESAQSSIDFVIKPGTSHSLIQVIR</sequence>
<dbReference type="Proteomes" id="UP000286482">
    <property type="component" value="Unassembled WGS sequence"/>
</dbReference>
<name>A0A420EFV4_9ALTE</name>
<evidence type="ECO:0000256" key="5">
    <source>
        <dbReference type="PIRSR" id="PIRSR016020-1"/>
    </source>
</evidence>
<feature type="active site" evidence="5">
    <location>
        <position position="273"/>
    </location>
</feature>
<keyword evidence="3 4" id="KW-0413">Isomerase</keyword>
<dbReference type="EC" id="5.1.3.15" evidence="4"/>
<comment type="caution">
    <text evidence="6">The sequence shown here is derived from an EMBL/GenBank/DDBJ whole genome shotgun (WGS) entry which is preliminary data.</text>
</comment>
<reference evidence="6 7" key="1">
    <citation type="submission" date="2018-09" db="EMBL/GenBank/DDBJ databases">
        <authorList>
            <person name="Wang Z."/>
        </authorList>
    </citation>
    <scope>NUCLEOTIDE SEQUENCE [LARGE SCALE GENOMIC DNA]</scope>
    <source>
        <strain evidence="6 7">ALS 81</strain>
    </source>
</reference>
<dbReference type="PANTHER" id="PTHR11122">
    <property type="entry name" value="APOSPORY-ASSOCIATED PROTEIN C-RELATED"/>
    <property type="match status" value="1"/>
</dbReference>
<evidence type="ECO:0000313" key="7">
    <source>
        <dbReference type="Proteomes" id="UP000286482"/>
    </source>
</evidence>
<dbReference type="OrthoDB" id="9790727at2"/>